<accession>A0A1H3T1J0</accession>
<keyword evidence="3" id="KW-1185">Reference proteome</keyword>
<dbReference type="Pfam" id="PF13302">
    <property type="entry name" value="Acetyltransf_3"/>
    <property type="match status" value="1"/>
</dbReference>
<dbReference type="InterPro" id="IPR000182">
    <property type="entry name" value="GNAT_dom"/>
</dbReference>
<dbReference type="STRING" id="1244108.SAMN05444004_114101"/>
<gene>
    <name evidence="2" type="ORF">SAMN05444004_114101</name>
</gene>
<evidence type="ECO:0000313" key="2">
    <source>
        <dbReference type="EMBL" id="SDZ43900.1"/>
    </source>
</evidence>
<dbReference type="RefSeq" id="WP_092647128.1">
    <property type="nucleotide sequence ID" value="NZ_FNPX01000014.1"/>
</dbReference>
<reference evidence="3" key="1">
    <citation type="submission" date="2016-10" db="EMBL/GenBank/DDBJ databases">
        <authorList>
            <person name="Varghese N."/>
            <person name="Submissions S."/>
        </authorList>
    </citation>
    <scope>NUCLEOTIDE SEQUENCE [LARGE SCALE GENOMIC DNA]</scope>
    <source>
        <strain evidence="3">DSM 100420</strain>
    </source>
</reference>
<evidence type="ECO:0000259" key="1">
    <source>
        <dbReference type="PROSITE" id="PS51186"/>
    </source>
</evidence>
<dbReference type="PANTHER" id="PTHR43792">
    <property type="entry name" value="GNAT FAMILY, PUTATIVE (AFU_ORTHOLOGUE AFUA_3G00765)-RELATED-RELATED"/>
    <property type="match status" value="1"/>
</dbReference>
<organism evidence="2 3">
    <name type="scientific">Jannaschia faecimaris</name>
    <dbReference type="NCBI Taxonomy" id="1244108"/>
    <lineage>
        <taxon>Bacteria</taxon>
        <taxon>Pseudomonadati</taxon>
        <taxon>Pseudomonadota</taxon>
        <taxon>Alphaproteobacteria</taxon>
        <taxon>Rhodobacterales</taxon>
        <taxon>Roseobacteraceae</taxon>
        <taxon>Jannaschia</taxon>
    </lineage>
</organism>
<protein>
    <submittedName>
        <fullName evidence="2">Protein N-acetyltransferase, RimJ/RimL family</fullName>
    </submittedName>
</protein>
<sequence>MTDGSFHIPTLATERLTLRAPRAEDVTPFAEFYASDAARYVGGPQAGWEAWRYLAGVVGHWAFRGFGRWIVTRKGDDAAIGLIGLHHPLDWPEPEIGWMLWANGQGYGIEAARAARDWAYGPGGMTTLISSIDGENKASIALAERMGARRDGAFQHPKFGELKIWRHPAPQEIAA</sequence>
<dbReference type="EMBL" id="FNPX01000014">
    <property type="protein sequence ID" value="SDZ43900.1"/>
    <property type="molecule type" value="Genomic_DNA"/>
</dbReference>
<dbReference type="InterPro" id="IPR051531">
    <property type="entry name" value="N-acetyltransferase"/>
</dbReference>
<proteinExistence type="predicted"/>
<dbReference type="SUPFAM" id="SSF55729">
    <property type="entry name" value="Acyl-CoA N-acyltransferases (Nat)"/>
    <property type="match status" value="1"/>
</dbReference>
<name>A0A1H3T1J0_9RHOB</name>
<dbReference type="GO" id="GO:0016747">
    <property type="term" value="F:acyltransferase activity, transferring groups other than amino-acyl groups"/>
    <property type="evidence" value="ECO:0007669"/>
    <property type="project" value="InterPro"/>
</dbReference>
<dbReference type="PROSITE" id="PS51186">
    <property type="entry name" value="GNAT"/>
    <property type="match status" value="1"/>
</dbReference>
<dbReference type="OrthoDB" id="6293260at2"/>
<feature type="domain" description="N-acetyltransferase" evidence="1">
    <location>
        <begin position="16"/>
        <end position="170"/>
    </location>
</feature>
<dbReference type="PANTHER" id="PTHR43792:SF1">
    <property type="entry name" value="N-ACETYLTRANSFERASE DOMAIN-CONTAINING PROTEIN"/>
    <property type="match status" value="1"/>
</dbReference>
<dbReference type="Proteomes" id="UP000198914">
    <property type="component" value="Unassembled WGS sequence"/>
</dbReference>
<dbReference type="InterPro" id="IPR016181">
    <property type="entry name" value="Acyl_CoA_acyltransferase"/>
</dbReference>
<dbReference type="Gene3D" id="3.40.630.30">
    <property type="match status" value="1"/>
</dbReference>
<dbReference type="AlphaFoldDB" id="A0A1H3T1J0"/>
<keyword evidence="2" id="KW-0808">Transferase</keyword>
<evidence type="ECO:0000313" key="3">
    <source>
        <dbReference type="Proteomes" id="UP000198914"/>
    </source>
</evidence>